<name>A0ABV8TW52_9ACTN</name>
<gene>
    <name evidence="2" type="ORF">ACFPET_05255</name>
</gene>
<keyword evidence="3" id="KW-1185">Reference proteome</keyword>
<dbReference type="RefSeq" id="WP_380618447.1">
    <property type="nucleotide sequence ID" value="NZ_JBHSDK010000007.1"/>
</dbReference>
<organism evidence="2 3">
    <name type="scientific">Salininema proteolyticum</name>
    <dbReference type="NCBI Taxonomy" id="1607685"/>
    <lineage>
        <taxon>Bacteria</taxon>
        <taxon>Bacillati</taxon>
        <taxon>Actinomycetota</taxon>
        <taxon>Actinomycetes</taxon>
        <taxon>Glycomycetales</taxon>
        <taxon>Glycomycetaceae</taxon>
        <taxon>Salininema</taxon>
    </lineage>
</organism>
<feature type="chain" id="PRO_5047264151" description="SH3 domain-containing protein" evidence="1">
    <location>
        <begin position="28"/>
        <end position="96"/>
    </location>
</feature>
<evidence type="ECO:0000256" key="1">
    <source>
        <dbReference type="SAM" id="SignalP"/>
    </source>
</evidence>
<evidence type="ECO:0000313" key="3">
    <source>
        <dbReference type="Proteomes" id="UP001595823"/>
    </source>
</evidence>
<comment type="caution">
    <text evidence="2">The sequence shown here is derived from an EMBL/GenBank/DDBJ whole genome shotgun (WGS) entry which is preliminary data.</text>
</comment>
<feature type="signal peptide" evidence="1">
    <location>
        <begin position="1"/>
        <end position="27"/>
    </location>
</feature>
<sequence length="96" mass="9628">MKRAITMAAAGLATLGAVGLASAPAQATDGAPGVVGCSFTALTENADGSGSEVWLTRDTEVTVHSESGDVWPVTVTSGGYDGREGWTDADCILLLA</sequence>
<protein>
    <recommendedName>
        <fullName evidence="4">SH3 domain-containing protein</fullName>
    </recommendedName>
</protein>
<evidence type="ECO:0000313" key="2">
    <source>
        <dbReference type="EMBL" id="MFC4334601.1"/>
    </source>
</evidence>
<accession>A0ABV8TW52</accession>
<proteinExistence type="predicted"/>
<dbReference type="EMBL" id="JBHSDK010000007">
    <property type="protein sequence ID" value="MFC4334601.1"/>
    <property type="molecule type" value="Genomic_DNA"/>
</dbReference>
<reference evidence="3" key="1">
    <citation type="journal article" date="2019" name="Int. J. Syst. Evol. Microbiol.">
        <title>The Global Catalogue of Microorganisms (GCM) 10K type strain sequencing project: providing services to taxonomists for standard genome sequencing and annotation.</title>
        <authorList>
            <consortium name="The Broad Institute Genomics Platform"/>
            <consortium name="The Broad Institute Genome Sequencing Center for Infectious Disease"/>
            <person name="Wu L."/>
            <person name="Ma J."/>
        </authorList>
    </citation>
    <scope>NUCLEOTIDE SEQUENCE [LARGE SCALE GENOMIC DNA]</scope>
    <source>
        <strain evidence="3">IBRC-M 10908</strain>
    </source>
</reference>
<dbReference type="Proteomes" id="UP001595823">
    <property type="component" value="Unassembled WGS sequence"/>
</dbReference>
<evidence type="ECO:0008006" key="4">
    <source>
        <dbReference type="Google" id="ProtNLM"/>
    </source>
</evidence>
<keyword evidence="1" id="KW-0732">Signal</keyword>